<dbReference type="EMBL" id="JBEFKJ010000014">
    <property type="protein sequence ID" value="KAL2042232.1"/>
    <property type="molecule type" value="Genomic_DNA"/>
</dbReference>
<dbReference type="Proteomes" id="UP001590950">
    <property type="component" value="Unassembled WGS sequence"/>
</dbReference>
<evidence type="ECO:0000313" key="1">
    <source>
        <dbReference type="EMBL" id="KAL2042232.1"/>
    </source>
</evidence>
<keyword evidence="2" id="KW-1185">Reference proteome</keyword>
<evidence type="ECO:0000313" key="2">
    <source>
        <dbReference type="Proteomes" id="UP001590950"/>
    </source>
</evidence>
<gene>
    <name evidence="1" type="ORF">N7G274_004720</name>
</gene>
<reference evidence="1 2" key="1">
    <citation type="submission" date="2024-09" db="EMBL/GenBank/DDBJ databases">
        <title>Rethinking Asexuality: The Enigmatic Case of Functional Sexual Genes in Lepraria (Stereocaulaceae).</title>
        <authorList>
            <person name="Doellman M."/>
            <person name="Sun Y."/>
            <person name="Barcenas-Pena A."/>
            <person name="Lumbsch H.T."/>
            <person name="Grewe F."/>
        </authorList>
    </citation>
    <scope>NUCLEOTIDE SEQUENCE [LARGE SCALE GENOMIC DNA]</scope>
    <source>
        <strain evidence="1 2">Mercado 3170</strain>
    </source>
</reference>
<sequence length="105" mass="11074">MNACPGQCRASSKFFKPSPETESCTHVVGSLGDDTSNADVGQKLCLEDGPHAYLIVLAVSGTSAQRMHSKSLETHDLGMSETRPVSGGKVTLSITLWRAGNARIA</sequence>
<organism evidence="1 2">
    <name type="scientific">Stereocaulon virgatum</name>
    <dbReference type="NCBI Taxonomy" id="373712"/>
    <lineage>
        <taxon>Eukaryota</taxon>
        <taxon>Fungi</taxon>
        <taxon>Dikarya</taxon>
        <taxon>Ascomycota</taxon>
        <taxon>Pezizomycotina</taxon>
        <taxon>Lecanoromycetes</taxon>
        <taxon>OSLEUM clade</taxon>
        <taxon>Lecanoromycetidae</taxon>
        <taxon>Lecanorales</taxon>
        <taxon>Lecanorineae</taxon>
        <taxon>Stereocaulaceae</taxon>
        <taxon>Stereocaulon</taxon>
    </lineage>
</organism>
<comment type="caution">
    <text evidence="1">The sequence shown here is derived from an EMBL/GenBank/DDBJ whole genome shotgun (WGS) entry which is preliminary data.</text>
</comment>
<name>A0ABR4A8M3_9LECA</name>
<accession>A0ABR4A8M3</accession>
<proteinExistence type="predicted"/>
<protein>
    <submittedName>
        <fullName evidence="1">Uncharacterized protein</fullName>
    </submittedName>
</protein>